<dbReference type="EC" id="7.1.1.2" evidence="3 15"/>
<gene>
    <name evidence="16" type="primary">nad6</name>
</gene>
<evidence type="ECO:0000256" key="13">
    <source>
        <dbReference type="ARBA" id="ARBA00023136"/>
    </source>
</evidence>
<comment type="catalytic activity">
    <reaction evidence="14 15">
        <text>a ubiquinone + NADH + 5 H(+)(in) = a ubiquinol + NAD(+) + 4 H(+)(out)</text>
        <dbReference type="Rhea" id="RHEA:29091"/>
        <dbReference type="Rhea" id="RHEA-COMP:9565"/>
        <dbReference type="Rhea" id="RHEA-COMP:9566"/>
        <dbReference type="ChEBI" id="CHEBI:15378"/>
        <dbReference type="ChEBI" id="CHEBI:16389"/>
        <dbReference type="ChEBI" id="CHEBI:17976"/>
        <dbReference type="ChEBI" id="CHEBI:57540"/>
        <dbReference type="ChEBI" id="CHEBI:57945"/>
        <dbReference type="EC" id="7.1.1.2"/>
    </reaction>
</comment>
<proteinExistence type="inferred from homology"/>
<evidence type="ECO:0000256" key="9">
    <source>
        <dbReference type="ARBA" id="ARBA00022982"/>
    </source>
</evidence>
<evidence type="ECO:0000313" key="16">
    <source>
        <dbReference type="EMBL" id="XBH50158.1"/>
    </source>
</evidence>
<organism evidence="16">
    <name type="scientific">Protankyra bidentata</name>
    <dbReference type="NCBI Taxonomy" id="2904677"/>
    <lineage>
        <taxon>Eukaryota</taxon>
        <taxon>Metazoa</taxon>
        <taxon>Echinodermata</taxon>
        <taxon>Eleutherozoa</taxon>
        <taxon>Echinozoa</taxon>
        <taxon>Holothuroidea</taxon>
        <taxon>Apodacea</taxon>
        <taxon>Apodida</taxon>
        <taxon>Synaptidae</taxon>
        <taxon>Protankyra</taxon>
    </lineage>
</organism>
<evidence type="ECO:0000256" key="8">
    <source>
        <dbReference type="ARBA" id="ARBA00022967"/>
    </source>
</evidence>
<keyword evidence="8 15" id="KW-1278">Translocase</keyword>
<evidence type="ECO:0000256" key="6">
    <source>
        <dbReference type="ARBA" id="ARBA00022660"/>
    </source>
</evidence>
<dbReference type="InterPro" id="IPR001457">
    <property type="entry name" value="NADH_UbQ/plastoQ_OxRdtase_su6"/>
</dbReference>
<dbReference type="InterPro" id="IPR042106">
    <property type="entry name" value="Nuo/plastoQ_OxRdtase_6_NuoJ"/>
</dbReference>
<evidence type="ECO:0000256" key="5">
    <source>
        <dbReference type="ARBA" id="ARBA00022448"/>
    </source>
</evidence>
<feature type="transmembrane region" description="Helical" evidence="15">
    <location>
        <begin position="50"/>
        <end position="69"/>
    </location>
</feature>
<keyword evidence="12 15" id="KW-0496">Mitochondrion</keyword>
<sequence length="166" mass="17968">MIIILSLLSICGATITIYSLSPYFSSLGLVLLSFSVCCFLSYFGYSFLGLILLLTYLGGMVVVFIYSSALTLDRYPLVGGWSGFVVVVFFFLGILSYLSGGCTIGTGGFFSSVSSSFNESLDWSGSGLLYYSYWGLLFLVGLCLLVVLVFVLLVTFGCYKGSLRSL</sequence>
<accession>A0AAU7E399</accession>
<feature type="transmembrane region" description="Helical" evidence="15">
    <location>
        <begin position="131"/>
        <end position="156"/>
    </location>
</feature>
<evidence type="ECO:0000256" key="12">
    <source>
        <dbReference type="ARBA" id="ARBA00023128"/>
    </source>
</evidence>
<evidence type="ECO:0000256" key="3">
    <source>
        <dbReference type="ARBA" id="ARBA00012944"/>
    </source>
</evidence>
<evidence type="ECO:0000256" key="10">
    <source>
        <dbReference type="ARBA" id="ARBA00022989"/>
    </source>
</evidence>
<dbReference type="Pfam" id="PF00499">
    <property type="entry name" value="Oxidored_q3"/>
    <property type="match status" value="1"/>
</dbReference>
<dbReference type="PANTHER" id="PTHR11435">
    <property type="entry name" value="NADH UBIQUINONE OXIDOREDUCTASE SUBUNIT ND6"/>
    <property type="match status" value="1"/>
</dbReference>
<dbReference type="InterPro" id="IPR050269">
    <property type="entry name" value="ComplexI_Subunit6"/>
</dbReference>
<dbReference type="GO" id="GO:0008137">
    <property type="term" value="F:NADH dehydrogenase (ubiquinone) activity"/>
    <property type="evidence" value="ECO:0007669"/>
    <property type="project" value="UniProtKB-UniRule"/>
</dbReference>
<keyword evidence="5 15" id="KW-0813">Transport</keyword>
<evidence type="ECO:0000256" key="14">
    <source>
        <dbReference type="ARBA" id="ARBA00049551"/>
    </source>
</evidence>
<dbReference type="EMBL" id="PP853087">
    <property type="protein sequence ID" value="XBH50158.1"/>
    <property type="molecule type" value="Genomic_DNA"/>
</dbReference>
<comment type="subcellular location">
    <subcellularLocation>
        <location evidence="1 15">Mitochondrion membrane</location>
        <topology evidence="1 15">Multi-pass membrane protein</topology>
    </subcellularLocation>
</comment>
<protein>
    <recommendedName>
        <fullName evidence="4 15">NADH-ubiquinone oxidoreductase chain 6</fullName>
        <ecNumber evidence="3 15">7.1.1.2</ecNumber>
    </recommendedName>
</protein>
<dbReference type="AlphaFoldDB" id="A0AAU7E399"/>
<comment type="function">
    <text evidence="15">Core subunit of the mitochondrial membrane respiratory chain NADH dehydrogenase (Complex I) which catalyzes electron transfer from NADH through the respiratory chain, using ubiquinone as an electron acceptor. Essential for the catalytic activity and assembly of complex I.</text>
</comment>
<evidence type="ECO:0000256" key="1">
    <source>
        <dbReference type="ARBA" id="ARBA00004225"/>
    </source>
</evidence>
<keyword evidence="7 15" id="KW-0812">Transmembrane</keyword>
<evidence type="ECO:0000256" key="15">
    <source>
        <dbReference type="RuleBase" id="RU004430"/>
    </source>
</evidence>
<name>A0AAU7E399_9ECHN</name>
<evidence type="ECO:0000256" key="7">
    <source>
        <dbReference type="ARBA" id="ARBA00022692"/>
    </source>
</evidence>
<reference evidence="16" key="1">
    <citation type="submission" date="2024-05" db="EMBL/GenBank/DDBJ databases">
        <authorList>
            <person name="Zheng S."/>
            <person name="Shi X."/>
        </authorList>
    </citation>
    <scope>NUCLEOTIDE SEQUENCE</scope>
</reference>
<dbReference type="GO" id="GO:0031966">
    <property type="term" value="C:mitochondrial membrane"/>
    <property type="evidence" value="ECO:0007669"/>
    <property type="project" value="UniProtKB-SubCell"/>
</dbReference>
<keyword evidence="6 15" id="KW-0679">Respiratory chain</keyword>
<feature type="transmembrane region" description="Helical" evidence="15">
    <location>
        <begin position="81"/>
        <end position="110"/>
    </location>
</feature>
<dbReference type="Gene3D" id="1.20.120.1200">
    <property type="entry name" value="NADH-ubiquinone/plastoquinone oxidoreductase chain 6, subunit NuoJ"/>
    <property type="match status" value="1"/>
</dbReference>
<keyword evidence="11 15" id="KW-0520">NAD</keyword>
<keyword evidence="15" id="KW-0830">Ubiquinone</keyword>
<evidence type="ECO:0000256" key="11">
    <source>
        <dbReference type="ARBA" id="ARBA00023027"/>
    </source>
</evidence>
<evidence type="ECO:0000256" key="2">
    <source>
        <dbReference type="ARBA" id="ARBA00005698"/>
    </source>
</evidence>
<keyword evidence="9 15" id="KW-0249">Electron transport</keyword>
<evidence type="ECO:0000256" key="4">
    <source>
        <dbReference type="ARBA" id="ARBA00021095"/>
    </source>
</evidence>
<dbReference type="PANTHER" id="PTHR11435:SF1">
    <property type="entry name" value="NADH-UBIQUINONE OXIDOREDUCTASE CHAIN 6"/>
    <property type="match status" value="1"/>
</dbReference>
<geneLocation type="mitochondrion" evidence="16"/>
<keyword evidence="10 15" id="KW-1133">Transmembrane helix</keyword>
<keyword evidence="13 15" id="KW-0472">Membrane</keyword>
<comment type="similarity">
    <text evidence="2 15">Belongs to the complex I subunit 6 family.</text>
</comment>